<reference evidence="2" key="1">
    <citation type="submission" date="2021-02" db="EMBL/GenBank/DDBJ databases">
        <authorList>
            <person name="Dougan E. K."/>
            <person name="Rhodes N."/>
            <person name="Thang M."/>
            <person name="Chan C."/>
        </authorList>
    </citation>
    <scope>NUCLEOTIDE SEQUENCE</scope>
</reference>
<dbReference type="EMBL" id="CAJNJA010008084">
    <property type="protein sequence ID" value="CAE7232548.1"/>
    <property type="molecule type" value="Genomic_DNA"/>
</dbReference>
<evidence type="ECO:0000313" key="3">
    <source>
        <dbReference type="Proteomes" id="UP000601435"/>
    </source>
</evidence>
<gene>
    <name evidence="2" type="primary">SACS</name>
    <name evidence="2" type="ORF">SNEC2469_LOCUS3687</name>
</gene>
<proteinExistence type="predicted"/>
<sequence>MCVISKREESAQKNAAQEAQTEAPKINPEQASCGPPSSRLVSSCLLVEAPDKPGELEKAEDWSERDMETLKCKLRDCRCQQPDHPKSGCGFSWIGNSQALMKDFWLCGAAIPVLDLDTELVLPGERRSTTEASLLMLLGIPNPHGQRISAAHGLNCVIRLWWSSRSSDMQEDGASAWVANCLYHHVYPLLGQEQQAEPTTALCPDTSRSLSSAGQNRLEPYRPFGASAKVRCGICKQHQAVHEYLSSGKGFKSCDVARSVSEEFKSANLARHAEVNPALVLSCLREDTRSSLDTLTAIELLGYVQSEELPAEVVSALQGLKL</sequence>
<feature type="non-terminal residue" evidence="2">
    <location>
        <position position="322"/>
    </location>
</feature>
<feature type="region of interest" description="Disordered" evidence="1">
    <location>
        <begin position="1"/>
        <end position="37"/>
    </location>
</feature>
<dbReference type="Proteomes" id="UP000601435">
    <property type="component" value="Unassembled WGS sequence"/>
</dbReference>
<protein>
    <submittedName>
        <fullName evidence="2">SACS protein</fullName>
    </submittedName>
</protein>
<keyword evidence="3" id="KW-1185">Reference proteome</keyword>
<organism evidence="2 3">
    <name type="scientific">Symbiodinium necroappetens</name>
    <dbReference type="NCBI Taxonomy" id="1628268"/>
    <lineage>
        <taxon>Eukaryota</taxon>
        <taxon>Sar</taxon>
        <taxon>Alveolata</taxon>
        <taxon>Dinophyceae</taxon>
        <taxon>Suessiales</taxon>
        <taxon>Symbiodiniaceae</taxon>
        <taxon>Symbiodinium</taxon>
    </lineage>
</organism>
<evidence type="ECO:0000313" key="2">
    <source>
        <dbReference type="EMBL" id="CAE7232548.1"/>
    </source>
</evidence>
<feature type="compositionally biased region" description="Basic and acidic residues" evidence="1">
    <location>
        <begin position="1"/>
        <end position="11"/>
    </location>
</feature>
<dbReference type="AlphaFoldDB" id="A0A812KY44"/>
<evidence type="ECO:0000256" key="1">
    <source>
        <dbReference type="SAM" id="MobiDB-lite"/>
    </source>
</evidence>
<comment type="caution">
    <text evidence="2">The sequence shown here is derived from an EMBL/GenBank/DDBJ whole genome shotgun (WGS) entry which is preliminary data.</text>
</comment>
<name>A0A812KY44_9DINO</name>
<accession>A0A812KY44</accession>